<keyword evidence="1" id="KW-0378">Hydrolase</keyword>
<dbReference type="OrthoDB" id="9797415at2"/>
<dbReference type="Gene3D" id="3.40.50.1000">
    <property type="entry name" value="HAD superfamily/HAD-like"/>
    <property type="match status" value="1"/>
</dbReference>
<gene>
    <name evidence="1" type="ORF">EZ428_07375</name>
</gene>
<dbReference type="SFLD" id="SFLDG01129">
    <property type="entry name" value="C1.5:_HAD__Beta-PGM__Phosphata"/>
    <property type="match status" value="1"/>
</dbReference>
<protein>
    <submittedName>
        <fullName evidence="1">HAD family hydrolase</fullName>
    </submittedName>
</protein>
<evidence type="ECO:0000313" key="1">
    <source>
        <dbReference type="EMBL" id="TCC91577.1"/>
    </source>
</evidence>
<dbReference type="InterPro" id="IPR023198">
    <property type="entry name" value="PGP-like_dom2"/>
</dbReference>
<dbReference type="EMBL" id="SJSK01000002">
    <property type="protein sequence ID" value="TCC91577.1"/>
    <property type="molecule type" value="Genomic_DNA"/>
</dbReference>
<dbReference type="SFLD" id="SFLDS00003">
    <property type="entry name" value="Haloacid_Dehalogenase"/>
    <property type="match status" value="1"/>
</dbReference>
<dbReference type="GO" id="GO:0016787">
    <property type="term" value="F:hydrolase activity"/>
    <property type="evidence" value="ECO:0007669"/>
    <property type="project" value="UniProtKB-KW"/>
</dbReference>
<dbReference type="InterPro" id="IPR023214">
    <property type="entry name" value="HAD_sf"/>
</dbReference>
<accession>A0A4R0MXH5</accession>
<dbReference type="InterPro" id="IPR036412">
    <property type="entry name" value="HAD-like_sf"/>
</dbReference>
<dbReference type="Pfam" id="PF00702">
    <property type="entry name" value="Hydrolase"/>
    <property type="match status" value="1"/>
</dbReference>
<dbReference type="InterPro" id="IPR006439">
    <property type="entry name" value="HAD-SF_hydro_IA"/>
</dbReference>
<dbReference type="Gene3D" id="1.10.150.240">
    <property type="entry name" value="Putative phosphatase, domain 2"/>
    <property type="match status" value="1"/>
</dbReference>
<reference evidence="1 2" key="1">
    <citation type="submission" date="2019-02" db="EMBL/GenBank/DDBJ databases">
        <title>Pedobacter sp. RP-1-13 sp. nov., isolated from Arctic soil.</title>
        <authorList>
            <person name="Dahal R.H."/>
        </authorList>
    </citation>
    <scope>NUCLEOTIDE SEQUENCE [LARGE SCALE GENOMIC DNA]</scope>
    <source>
        <strain evidence="1 2">RP-1-13</strain>
    </source>
</reference>
<sequence>MTNIKLLFLDIGGVLLSDGWNHKSRMLAIEKFDLEPIQFQKDHSVAFTLFENGKLTLDQYLDCVVFNAERSFTKEDFKQFMFSRTTELPDFLPWLAEWKKRTGIKIFSINNEGKEFNDYRIKKFNLHQVFDAFISSCEVGFSKPDPSIFKLALGIAQEEAKHCMYFDDRAIHVSIAKQLGFNAFVHKGFEESKTILESINKS</sequence>
<dbReference type="RefSeq" id="WP_131552515.1">
    <property type="nucleotide sequence ID" value="NZ_SJSK01000002.1"/>
</dbReference>
<comment type="caution">
    <text evidence="1">The sequence shown here is derived from an EMBL/GenBank/DDBJ whole genome shotgun (WGS) entry which is preliminary data.</text>
</comment>
<dbReference type="PANTHER" id="PTHR43611">
    <property type="entry name" value="ALPHA-D-GLUCOSE 1-PHOSPHATE PHOSPHATASE"/>
    <property type="match status" value="1"/>
</dbReference>
<name>A0A4R0MXH5_9SPHI</name>
<keyword evidence="2" id="KW-1185">Reference proteome</keyword>
<organism evidence="1 2">
    <name type="scientific">Pedobacter frigiditerrae</name>
    <dbReference type="NCBI Taxonomy" id="2530452"/>
    <lineage>
        <taxon>Bacteria</taxon>
        <taxon>Pseudomonadati</taxon>
        <taxon>Bacteroidota</taxon>
        <taxon>Sphingobacteriia</taxon>
        <taxon>Sphingobacteriales</taxon>
        <taxon>Sphingobacteriaceae</taxon>
        <taxon>Pedobacter</taxon>
    </lineage>
</organism>
<dbReference type="Proteomes" id="UP000292884">
    <property type="component" value="Unassembled WGS sequence"/>
</dbReference>
<proteinExistence type="predicted"/>
<dbReference type="PANTHER" id="PTHR43611:SF3">
    <property type="entry name" value="FLAVIN MONONUCLEOTIDE HYDROLASE 1, CHLOROPLATIC"/>
    <property type="match status" value="1"/>
</dbReference>
<dbReference type="NCBIfam" id="TIGR01509">
    <property type="entry name" value="HAD-SF-IA-v3"/>
    <property type="match status" value="1"/>
</dbReference>
<evidence type="ECO:0000313" key="2">
    <source>
        <dbReference type="Proteomes" id="UP000292884"/>
    </source>
</evidence>
<dbReference type="AlphaFoldDB" id="A0A4R0MXH5"/>
<dbReference type="SUPFAM" id="SSF56784">
    <property type="entry name" value="HAD-like"/>
    <property type="match status" value="1"/>
</dbReference>